<evidence type="ECO:0000313" key="1">
    <source>
        <dbReference type="EMBL" id="KAI3739672.1"/>
    </source>
</evidence>
<accession>A0ACB9CZA5</accession>
<protein>
    <submittedName>
        <fullName evidence="1">Uncharacterized protein</fullName>
    </submittedName>
</protein>
<sequence>MTFGVEFWRYLHIFISGFIIKVRSTVNRFQSLSNILTTIISSGIIVVIKLVMHQFLQLEKGNWIRARFQQLEASILAQLHKLLLSWSSSPSSWCRLFPLLVDLFFSLFRLIRVSLIGGREERQVGKDKGEGLVKKRLDTAFFVLRPCDLHHQISIVRHIAKKVKAHHSNRPFLVELTITFSNRKQHNLRISPIDIP</sequence>
<keyword evidence="2" id="KW-1185">Reference proteome</keyword>
<comment type="caution">
    <text evidence="1">The sequence shown here is derived from an EMBL/GenBank/DDBJ whole genome shotgun (WGS) entry which is preliminary data.</text>
</comment>
<proteinExistence type="predicted"/>
<reference evidence="1 2" key="2">
    <citation type="journal article" date="2022" name="Mol. Ecol. Resour.">
        <title>The genomes of chicory, endive, great burdock and yacon provide insights into Asteraceae paleo-polyploidization history and plant inulin production.</title>
        <authorList>
            <person name="Fan W."/>
            <person name="Wang S."/>
            <person name="Wang H."/>
            <person name="Wang A."/>
            <person name="Jiang F."/>
            <person name="Liu H."/>
            <person name="Zhao H."/>
            <person name="Xu D."/>
            <person name="Zhang Y."/>
        </authorList>
    </citation>
    <scope>NUCLEOTIDE SEQUENCE [LARGE SCALE GENOMIC DNA]</scope>
    <source>
        <strain evidence="2">cv. Punajuju</strain>
        <tissue evidence="1">Leaves</tissue>
    </source>
</reference>
<name>A0ACB9CZA5_CICIN</name>
<dbReference type="Proteomes" id="UP001055811">
    <property type="component" value="Linkage Group LG05"/>
</dbReference>
<evidence type="ECO:0000313" key="2">
    <source>
        <dbReference type="Proteomes" id="UP001055811"/>
    </source>
</evidence>
<gene>
    <name evidence="1" type="ORF">L2E82_30083</name>
</gene>
<dbReference type="EMBL" id="CM042013">
    <property type="protein sequence ID" value="KAI3739672.1"/>
    <property type="molecule type" value="Genomic_DNA"/>
</dbReference>
<organism evidence="1 2">
    <name type="scientific">Cichorium intybus</name>
    <name type="common">Chicory</name>
    <dbReference type="NCBI Taxonomy" id="13427"/>
    <lineage>
        <taxon>Eukaryota</taxon>
        <taxon>Viridiplantae</taxon>
        <taxon>Streptophyta</taxon>
        <taxon>Embryophyta</taxon>
        <taxon>Tracheophyta</taxon>
        <taxon>Spermatophyta</taxon>
        <taxon>Magnoliopsida</taxon>
        <taxon>eudicotyledons</taxon>
        <taxon>Gunneridae</taxon>
        <taxon>Pentapetalae</taxon>
        <taxon>asterids</taxon>
        <taxon>campanulids</taxon>
        <taxon>Asterales</taxon>
        <taxon>Asteraceae</taxon>
        <taxon>Cichorioideae</taxon>
        <taxon>Cichorieae</taxon>
        <taxon>Cichoriinae</taxon>
        <taxon>Cichorium</taxon>
    </lineage>
</organism>
<reference evidence="2" key="1">
    <citation type="journal article" date="2022" name="Mol. Ecol. Resour.">
        <title>The genomes of chicory, endive, great burdock and yacon provide insights into Asteraceae palaeo-polyploidization history and plant inulin production.</title>
        <authorList>
            <person name="Fan W."/>
            <person name="Wang S."/>
            <person name="Wang H."/>
            <person name="Wang A."/>
            <person name="Jiang F."/>
            <person name="Liu H."/>
            <person name="Zhao H."/>
            <person name="Xu D."/>
            <person name="Zhang Y."/>
        </authorList>
    </citation>
    <scope>NUCLEOTIDE SEQUENCE [LARGE SCALE GENOMIC DNA]</scope>
    <source>
        <strain evidence="2">cv. Punajuju</strain>
    </source>
</reference>